<keyword evidence="4" id="KW-1185">Reference proteome</keyword>
<feature type="compositionally biased region" description="Low complexity" evidence="1">
    <location>
        <begin position="466"/>
        <end position="477"/>
    </location>
</feature>
<feature type="compositionally biased region" description="Polar residues" evidence="1">
    <location>
        <begin position="394"/>
        <end position="405"/>
    </location>
</feature>
<sequence length="649" mass="69621">MVLWSRDTQAAQATGGSTTSTGLPLGAVIGIVLAATAILCIGLAFICIWLSRKKALREEQDVDVEGDVVISYDAGIITAAELNRSPRKKIRKRSLSKNGISVDGFSLHSKGSLSTLQASQSYRQSFHLFSAATGAARPPSHQRHSRHSRRPSNSWIDGDAIHGPRVVKRRDSWRRSIRDSWPLRNLSMMRPTLPKLQDAGQGQSLSQERLSQQQRESLEQQQRQSFEQRQAYQHQQQYQHQRQQEQLQMSSAMPDPFTIPPRMLPQPPHPVLLTGGRETMACEDPNLTFNLEQAQRDAIIAATPTCRRSMQPRAPRRRQSSTDSTLSEILRSTERRLQEGGTSGVARRNRANSSPSKSLSRDNFHARSNSLAGGQNIYVPRLRTPSPTKHHASPTKTSPVKSSLIQPPPVVLSHGRQASQSSVVSEPDSLRDDAAAGAEVQTGLSSPSRTARASETEDRRRRSRSESMTSSVSSALSTLYSEDETEGAAGKTPTAAGSTTNHAGNHRMGHVLAAITNDPFVATTPTKSGTPVTMRTPSSAPVSRGTSRYAVLNNQSKAGHLSLPPPLATSSTGGPNPLGTISGNSKLLTGSPTRKPRNGGGGGGPLSGSGSVAAANDLYKLVSGPPRHAQASRSVIMVAPGGATAGAKT</sequence>
<name>A0AA38VDA7_9PEZI</name>
<reference evidence="3" key="1">
    <citation type="submission" date="2022-07" db="EMBL/GenBank/DDBJ databases">
        <title>Fungi with potential for degradation of polypropylene.</title>
        <authorList>
            <person name="Gostincar C."/>
        </authorList>
    </citation>
    <scope>NUCLEOTIDE SEQUENCE</scope>
    <source>
        <strain evidence="3">EXF-13308</strain>
    </source>
</reference>
<keyword evidence="2" id="KW-1133">Transmembrane helix</keyword>
<feature type="region of interest" description="Disordered" evidence="1">
    <location>
        <begin position="302"/>
        <end position="504"/>
    </location>
</feature>
<feature type="region of interest" description="Disordered" evidence="1">
    <location>
        <begin position="522"/>
        <end position="545"/>
    </location>
</feature>
<evidence type="ECO:0000313" key="3">
    <source>
        <dbReference type="EMBL" id="KAJ9131254.1"/>
    </source>
</evidence>
<feature type="compositionally biased region" description="Polar residues" evidence="1">
    <location>
        <begin position="523"/>
        <end position="545"/>
    </location>
</feature>
<feature type="non-terminal residue" evidence="3">
    <location>
        <position position="649"/>
    </location>
</feature>
<evidence type="ECO:0000256" key="1">
    <source>
        <dbReference type="SAM" id="MobiDB-lite"/>
    </source>
</evidence>
<gene>
    <name evidence="3" type="ORF">NKR23_g11819</name>
</gene>
<dbReference type="EMBL" id="JANBVO010000070">
    <property type="protein sequence ID" value="KAJ9131254.1"/>
    <property type="molecule type" value="Genomic_DNA"/>
</dbReference>
<feature type="compositionally biased region" description="Basic residues" evidence="1">
    <location>
        <begin position="140"/>
        <end position="150"/>
    </location>
</feature>
<dbReference type="Proteomes" id="UP001174694">
    <property type="component" value="Unassembled WGS sequence"/>
</dbReference>
<feature type="transmembrane region" description="Helical" evidence="2">
    <location>
        <begin position="25"/>
        <end position="50"/>
    </location>
</feature>
<organism evidence="3 4">
    <name type="scientific">Pleurostoma richardsiae</name>
    <dbReference type="NCBI Taxonomy" id="41990"/>
    <lineage>
        <taxon>Eukaryota</taxon>
        <taxon>Fungi</taxon>
        <taxon>Dikarya</taxon>
        <taxon>Ascomycota</taxon>
        <taxon>Pezizomycotina</taxon>
        <taxon>Sordariomycetes</taxon>
        <taxon>Sordariomycetidae</taxon>
        <taxon>Calosphaeriales</taxon>
        <taxon>Pleurostomataceae</taxon>
        <taxon>Pleurostoma</taxon>
    </lineage>
</organism>
<protein>
    <submittedName>
        <fullName evidence="3">Uncharacterized protein</fullName>
    </submittedName>
</protein>
<keyword evidence="2" id="KW-0472">Membrane</keyword>
<accession>A0AA38VDA7</accession>
<evidence type="ECO:0000256" key="2">
    <source>
        <dbReference type="SAM" id="Phobius"/>
    </source>
</evidence>
<feature type="region of interest" description="Disordered" evidence="1">
    <location>
        <begin position="133"/>
        <end position="161"/>
    </location>
</feature>
<evidence type="ECO:0000313" key="4">
    <source>
        <dbReference type="Proteomes" id="UP001174694"/>
    </source>
</evidence>
<feature type="compositionally biased region" description="Pro residues" evidence="1">
    <location>
        <begin position="257"/>
        <end position="266"/>
    </location>
</feature>
<keyword evidence="2" id="KW-0812">Transmembrane</keyword>
<feature type="compositionally biased region" description="Low complexity" evidence="1">
    <location>
        <begin position="203"/>
        <end position="248"/>
    </location>
</feature>
<feature type="compositionally biased region" description="Polar residues" evidence="1">
    <location>
        <begin position="568"/>
        <end position="592"/>
    </location>
</feature>
<comment type="caution">
    <text evidence="3">The sequence shown here is derived from an EMBL/GenBank/DDBJ whole genome shotgun (WGS) entry which is preliminary data.</text>
</comment>
<feature type="region of interest" description="Disordered" evidence="1">
    <location>
        <begin position="189"/>
        <end position="266"/>
    </location>
</feature>
<proteinExistence type="predicted"/>
<dbReference type="AlphaFoldDB" id="A0AA38VDA7"/>
<feature type="region of interest" description="Disordered" evidence="1">
    <location>
        <begin position="557"/>
        <end position="612"/>
    </location>
</feature>
<feature type="compositionally biased region" description="Gly residues" evidence="1">
    <location>
        <begin position="598"/>
        <end position="607"/>
    </location>
</feature>